<evidence type="ECO:0000313" key="1">
    <source>
        <dbReference type="EMBL" id="KAI8436641.1"/>
    </source>
</evidence>
<comment type="caution">
    <text evidence="1">The sequence shown here is derived from an EMBL/GenBank/DDBJ whole genome shotgun (WGS) entry which is preliminary data.</text>
</comment>
<reference evidence="1 2" key="1">
    <citation type="journal article" date="2022" name="Genome Biol. Evol.">
        <title>The Spruce Budworm Genome: Reconstructing the Evolutionary History of Antifreeze Proteins.</title>
        <authorList>
            <person name="Beliveau C."/>
            <person name="Gagne P."/>
            <person name="Picq S."/>
            <person name="Vernygora O."/>
            <person name="Keeling C.I."/>
            <person name="Pinkney K."/>
            <person name="Doucet D."/>
            <person name="Wen F."/>
            <person name="Johnston J.S."/>
            <person name="Maaroufi H."/>
            <person name="Boyle B."/>
            <person name="Laroche J."/>
            <person name="Dewar K."/>
            <person name="Juretic N."/>
            <person name="Blackburn G."/>
            <person name="Nisole A."/>
            <person name="Brunet B."/>
            <person name="Brandao M."/>
            <person name="Lumley L."/>
            <person name="Duan J."/>
            <person name="Quan G."/>
            <person name="Lucarotti C.J."/>
            <person name="Roe A.D."/>
            <person name="Sperling F.A.H."/>
            <person name="Levesque R.C."/>
            <person name="Cusson M."/>
        </authorList>
    </citation>
    <scope>NUCLEOTIDE SEQUENCE [LARGE SCALE GENOMIC DNA]</scope>
    <source>
        <strain evidence="1">Glfc:IPQL:Cfum</strain>
    </source>
</reference>
<dbReference type="Proteomes" id="UP001064048">
    <property type="component" value="Chromosome 17"/>
</dbReference>
<accession>A0ACC0KKG8</accession>
<gene>
    <name evidence="1" type="ORF">MSG28_010139</name>
</gene>
<organism evidence="1 2">
    <name type="scientific">Choristoneura fumiferana</name>
    <name type="common">Spruce budworm moth</name>
    <name type="synonym">Archips fumiferana</name>
    <dbReference type="NCBI Taxonomy" id="7141"/>
    <lineage>
        <taxon>Eukaryota</taxon>
        <taxon>Metazoa</taxon>
        <taxon>Ecdysozoa</taxon>
        <taxon>Arthropoda</taxon>
        <taxon>Hexapoda</taxon>
        <taxon>Insecta</taxon>
        <taxon>Pterygota</taxon>
        <taxon>Neoptera</taxon>
        <taxon>Endopterygota</taxon>
        <taxon>Lepidoptera</taxon>
        <taxon>Glossata</taxon>
        <taxon>Ditrysia</taxon>
        <taxon>Tortricoidea</taxon>
        <taxon>Tortricidae</taxon>
        <taxon>Tortricinae</taxon>
        <taxon>Choristoneura</taxon>
    </lineage>
</organism>
<keyword evidence="2" id="KW-1185">Reference proteome</keyword>
<protein>
    <submittedName>
        <fullName evidence="1">Uncharacterized protein</fullName>
    </submittedName>
</protein>
<sequence>MSDSKKLLIQAAIQIGAGGTAGFTEICIMFPLDLVKTRLQLQTTATSAIKSSDPHYYNGVFDCITKMYRYEGLRSFWKGILPPILVETPNRAVKFVTFEQTKRFFMFGSSTPTPLTFTLAGLAAGTVEGIIVNPFEVVKVTLQSNKALASQAPSTWSVTRQIVRENGLGLQGINKGLTATIMRHGVANMVAFGFYFSVQGYTREYEDPLRQFGQKVAIAFTSGVLCSCVNIPFDVAKSRIQGPQPVAGVVKYRTTTGAILTVYREEGFRALYKGLTPKVMRIGPGAAITLVVYDYITLFLKSKLN</sequence>
<dbReference type="EMBL" id="CM046117">
    <property type="protein sequence ID" value="KAI8436641.1"/>
    <property type="molecule type" value="Genomic_DNA"/>
</dbReference>
<proteinExistence type="predicted"/>
<evidence type="ECO:0000313" key="2">
    <source>
        <dbReference type="Proteomes" id="UP001064048"/>
    </source>
</evidence>
<name>A0ACC0KKG8_CHOFU</name>